<keyword evidence="2" id="KW-0472">Membrane</keyword>
<protein>
    <submittedName>
        <fullName evidence="5">Acyltransferase family protein</fullName>
        <ecNumber evidence="5">2.3.1.-</ecNumber>
    </submittedName>
</protein>
<evidence type="ECO:0000259" key="3">
    <source>
        <dbReference type="Pfam" id="PF01757"/>
    </source>
</evidence>
<feature type="transmembrane region" description="Helical" evidence="2">
    <location>
        <begin position="101"/>
        <end position="122"/>
    </location>
</feature>
<dbReference type="RefSeq" id="WP_376737116.1">
    <property type="nucleotide sequence ID" value="NZ_JAYMRS010000002.1"/>
</dbReference>
<evidence type="ECO:0000313" key="6">
    <source>
        <dbReference type="Proteomes" id="UP001585053"/>
    </source>
</evidence>
<evidence type="ECO:0000259" key="4">
    <source>
        <dbReference type="Pfam" id="PF19040"/>
    </source>
</evidence>
<proteinExistence type="predicted"/>
<dbReference type="Pfam" id="PF01757">
    <property type="entry name" value="Acyl_transf_3"/>
    <property type="match status" value="1"/>
</dbReference>
<feature type="compositionally biased region" description="Pro residues" evidence="1">
    <location>
        <begin position="1"/>
        <end position="16"/>
    </location>
</feature>
<feature type="transmembrane region" description="Helical" evidence="2">
    <location>
        <begin position="344"/>
        <end position="362"/>
    </location>
</feature>
<feature type="transmembrane region" description="Helical" evidence="2">
    <location>
        <begin position="198"/>
        <end position="218"/>
    </location>
</feature>
<gene>
    <name evidence="5" type="ORF">VSQ78_09075</name>
</gene>
<keyword evidence="5" id="KW-0012">Acyltransferase</keyword>
<dbReference type="InterPro" id="IPR002656">
    <property type="entry name" value="Acyl_transf_3_dom"/>
</dbReference>
<evidence type="ECO:0000313" key="5">
    <source>
        <dbReference type="EMBL" id="MFB8767853.1"/>
    </source>
</evidence>
<keyword evidence="5" id="KW-0808">Transferase</keyword>
<keyword evidence="6" id="KW-1185">Reference proteome</keyword>
<dbReference type="PANTHER" id="PTHR23028:SF53">
    <property type="entry name" value="ACYL_TRANSF_3 DOMAIN-CONTAINING PROTEIN"/>
    <property type="match status" value="1"/>
</dbReference>
<evidence type="ECO:0000256" key="2">
    <source>
        <dbReference type="SAM" id="Phobius"/>
    </source>
</evidence>
<organism evidence="5 6">
    <name type="scientific">Nocardiopsis alba</name>
    <dbReference type="NCBI Taxonomy" id="53437"/>
    <lineage>
        <taxon>Bacteria</taxon>
        <taxon>Bacillati</taxon>
        <taxon>Actinomycetota</taxon>
        <taxon>Actinomycetes</taxon>
        <taxon>Streptosporangiales</taxon>
        <taxon>Nocardiopsidaceae</taxon>
        <taxon>Nocardiopsis</taxon>
    </lineage>
</organism>
<dbReference type="InterPro" id="IPR043968">
    <property type="entry name" value="SGNH"/>
</dbReference>
<keyword evidence="2" id="KW-1133">Transmembrane helix</keyword>
<dbReference type="Proteomes" id="UP001585053">
    <property type="component" value="Unassembled WGS sequence"/>
</dbReference>
<dbReference type="Pfam" id="PF19040">
    <property type="entry name" value="SGNH"/>
    <property type="match status" value="1"/>
</dbReference>
<reference evidence="5 6" key="1">
    <citation type="submission" date="2024-01" db="EMBL/GenBank/DDBJ databases">
        <title>Genome mining of biosynthetic gene clusters to explore secondary metabolites of Streptomyces sp.</title>
        <authorList>
            <person name="Baig A."/>
            <person name="Ajitkumar Shintre N."/>
            <person name="Kumar H."/>
            <person name="Anbarasu A."/>
            <person name="Ramaiah S."/>
        </authorList>
    </citation>
    <scope>NUCLEOTIDE SEQUENCE [LARGE SCALE GENOMIC DNA]</scope>
    <source>
        <strain evidence="5 6">A01</strain>
    </source>
</reference>
<dbReference type="PANTHER" id="PTHR23028">
    <property type="entry name" value="ACETYLTRANSFERASE"/>
    <property type="match status" value="1"/>
</dbReference>
<feature type="region of interest" description="Disordered" evidence="1">
    <location>
        <begin position="1"/>
        <end position="24"/>
    </location>
</feature>
<feature type="transmembrane region" description="Helical" evidence="2">
    <location>
        <begin position="173"/>
        <end position="191"/>
    </location>
</feature>
<dbReference type="GO" id="GO:0016746">
    <property type="term" value="F:acyltransferase activity"/>
    <property type="evidence" value="ECO:0007669"/>
    <property type="project" value="UniProtKB-KW"/>
</dbReference>
<feature type="transmembrane region" description="Helical" evidence="2">
    <location>
        <begin position="316"/>
        <end position="338"/>
    </location>
</feature>
<feature type="domain" description="SGNH" evidence="4">
    <location>
        <begin position="454"/>
        <end position="685"/>
    </location>
</feature>
<dbReference type="EC" id="2.3.1.-" evidence="5"/>
<accession>A0ABV5DTE4</accession>
<name>A0ABV5DTE4_9ACTN</name>
<feature type="transmembrane region" description="Helical" evidence="2">
    <location>
        <begin position="224"/>
        <end position="244"/>
    </location>
</feature>
<feature type="transmembrane region" description="Helical" evidence="2">
    <location>
        <begin position="58"/>
        <end position="80"/>
    </location>
</feature>
<feature type="transmembrane region" description="Helical" evidence="2">
    <location>
        <begin position="279"/>
        <end position="296"/>
    </location>
</feature>
<keyword evidence="2" id="KW-0812">Transmembrane</keyword>
<feature type="transmembrane region" description="Helical" evidence="2">
    <location>
        <begin position="256"/>
        <end position="273"/>
    </location>
</feature>
<feature type="domain" description="Acyltransferase 3" evidence="3">
    <location>
        <begin position="34"/>
        <end position="362"/>
    </location>
</feature>
<sequence length="702" mass="75204">MRPPALPAQPSVPPGGRPSVGGASARASTRFRPEVQGLRALAVMLVLVYHLSPGLIPGGYVGVDVFFVISGFLITSLLLREVERNGRVSLSGFYVRRVRRLLPAATVVLLVTGAVSLVVLPVTRLGDTAWQLAASAFYVENLYLADQALDYLAAETPPSPVQHFWSLSVEEQFYLVWPLLFLLWGLAARRWRAGTGSLVTVLASVFVVSLVHSILATASDAPSAYFMPFTRAWELATGGLLAVLMARGSLPNAVRLPLGWIGLAAIVASALLYDSGTPFPGYTALLPVLGSAAVIAAERPSGPAASRLLSTGPARFLGDVSYALYLWHWPIIIFALVLLDRDSLGPLGMIVAATLSILAAWATKVCVEDPVARRGLIRTGRAALLVAVTGMLTVALVAAVAWFRTERIRTVEFDPAVHLGPGAIGSSEISSGAMIYPSPIDAEDDMPRTYDDGCQAGFDEDDPSDRCSYGSDDPEATVVITGDSHSAHWFPALEELAEQRDWRLVVFSKSACAFTGVMVGKEGGAYEECMDWNRAVVDEVVEMDADLVFTSSSAKGSPYGLGDAGAEESRQAMSEGMAELWSEVTREGIPVIAVRDTPRTESNVLECLAANTEDLTTCDRSLEEALEPEDPQKEAVERVDGAELVDLTDRFCVEDACPAVVGNVVVYRDSHHITRTYSRLLADELGERMDEALAGTPGGPLP</sequence>
<dbReference type="EMBL" id="JAYMRS010000002">
    <property type="protein sequence ID" value="MFB8767853.1"/>
    <property type="molecule type" value="Genomic_DNA"/>
</dbReference>
<evidence type="ECO:0000256" key="1">
    <source>
        <dbReference type="SAM" id="MobiDB-lite"/>
    </source>
</evidence>
<comment type="caution">
    <text evidence="5">The sequence shown here is derived from an EMBL/GenBank/DDBJ whole genome shotgun (WGS) entry which is preliminary data.</text>
</comment>
<feature type="transmembrane region" description="Helical" evidence="2">
    <location>
        <begin position="382"/>
        <end position="403"/>
    </location>
</feature>
<dbReference type="InterPro" id="IPR050879">
    <property type="entry name" value="Acyltransferase_3"/>
</dbReference>